<keyword evidence="5 8" id="KW-0812">Transmembrane</keyword>
<dbReference type="RefSeq" id="WP_172603854.1">
    <property type="nucleotide sequence ID" value="NZ_AP019368.1"/>
</dbReference>
<feature type="transmembrane region" description="Helical" evidence="8">
    <location>
        <begin position="284"/>
        <end position="304"/>
    </location>
</feature>
<evidence type="ECO:0000256" key="4">
    <source>
        <dbReference type="ARBA" id="ARBA00022679"/>
    </source>
</evidence>
<feature type="transmembrane region" description="Helical" evidence="8">
    <location>
        <begin position="130"/>
        <end position="147"/>
    </location>
</feature>
<evidence type="ECO:0000256" key="1">
    <source>
        <dbReference type="ARBA" id="ARBA00004651"/>
    </source>
</evidence>
<feature type="transmembrane region" description="Helical" evidence="8">
    <location>
        <begin position="316"/>
        <end position="334"/>
    </location>
</feature>
<reference evidence="10 11" key="1">
    <citation type="submission" date="2018-12" db="EMBL/GenBank/DDBJ databases">
        <title>Rubrispira sanarue gen. nov., sp., nov., a member of the order Silvanigrellales, isolated from a brackish lake in Hamamatsu Japan.</title>
        <authorList>
            <person name="Maejima Y."/>
            <person name="Iino T."/>
            <person name="Muraguchi Y."/>
            <person name="Fukuda K."/>
            <person name="Nojiri H."/>
            <person name="Ohkuma M."/>
            <person name="Moriuchi R."/>
            <person name="Dohra H."/>
            <person name="Kimbara K."/>
            <person name="Shintani M."/>
        </authorList>
    </citation>
    <scope>NUCLEOTIDE SEQUENCE [LARGE SCALE GENOMIC DNA]</scope>
    <source>
        <strain evidence="10 11">RF1110005</strain>
    </source>
</reference>
<keyword evidence="6 8" id="KW-1133">Transmembrane helix</keyword>
<comment type="subcellular location">
    <subcellularLocation>
        <location evidence="1">Cell membrane</location>
        <topology evidence="1">Multi-pass membrane protein</topology>
    </subcellularLocation>
</comment>
<keyword evidence="2" id="KW-1003">Cell membrane</keyword>
<protein>
    <submittedName>
        <fullName evidence="10">Phospholipid carrier-dependent glycosyltransferase</fullName>
    </submittedName>
</protein>
<keyword evidence="3" id="KW-0328">Glycosyltransferase</keyword>
<dbReference type="Proteomes" id="UP000291236">
    <property type="component" value="Chromosome"/>
</dbReference>
<feature type="domain" description="Glycosyltransferase RgtA/B/C/D-like" evidence="9">
    <location>
        <begin position="21"/>
        <end position="196"/>
    </location>
</feature>
<evidence type="ECO:0000256" key="5">
    <source>
        <dbReference type="ARBA" id="ARBA00022692"/>
    </source>
</evidence>
<feature type="transmembrane region" description="Helical" evidence="8">
    <location>
        <begin position="97"/>
        <end position="118"/>
    </location>
</feature>
<evidence type="ECO:0000256" key="3">
    <source>
        <dbReference type="ARBA" id="ARBA00022676"/>
    </source>
</evidence>
<dbReference type="Pfam" id="PF13231">
    <property type="entry name" value="PMT_2"/>
    <property type="match status" value="1"/>
</dbReference>
<dbReference type="KEGG" id="sbf:JCM31447_17140"/>
<evidence type="ECO:0000256" key="6">
    <source>
        <dbReference type="ARBA" id="ARBA00022989"/>
    </source>
</evidence>
<evidence type="ECO:0000313" key="10">
    <source>
        <dbReference type="EMBL" id="BBH53271.1"/>
    </source>
</evidence>
<dbReference type="PANTHER" id="PTHR33908:SF11">
    <property type="entry name" value="MEMBRANE PROTEIN"/>
    <property type="match status" value="1"/>
</dbReference>
<keyword evidence="11" id="KW-1185">Reference proteome</keyword>
<gene>
    <name evidence="10" type="ORF">JCM31447_17140</name>
</gene>
<feature type="transmembrane region" description="Helical" evidence="8">
    <location>
        <begin position="223"/>
        <end position="247"/>
    </location>
</feature>
<organism evidence="10 11">
    <name type="scientific">Fluviispira sanaruensis</name>
    <dbReference type="NCBI Taxonomy" id="2493639"/>
    <lineage>
        <taxon>Bacteria</taxon>
        <taxon>Pseudomonadati</taxon>
        <taxon>Bdellovibrionota</taxon>
        <taxon>Oligoflexia</taxon>
        <taxon>Silvanigrellales</taxon>
        <taxon>Silvanigrellaceae</taxon>
        <taxon>Fluviispira</taxon>
    </lineage>
</organism>
<dbReference type="InterPro" id="IPR050297">
    <property type="entry name" value="LipidA_mod_glycosyltrf_83"/>
</dbReference>
<keyword evidence="4 10" id="KW-0808">Transferase</keyword>
<evidence type="ECO:0000256" key="2">
    <source>
        <dbReference type="ARBA" id="ARBA00022475"/>
    </source>
</evidence>
<evidence type="ECO:0000259" key="9">
    <source>
        <dbReference type="Pfam" id="PF13231"/>
    </source>
</evidence>
<evidence type="ECO:0000313" key="11">
    <source>
        <dbReference type="Proteomes" id="UP000291236"/>
    </source>
</evidence>
<dbReference type="AlphaFoldDB" id="A0A4P2VKH3"/>
<feature type="transmembrane region" description="Helical" evidence="8">
    <location>
        <begin position="177"/>
        <end position="198"/>
    </location>
</feature>
<feature type="transmembrane region" description="Helical" evidence="8">
    <location>
        <begin position="259"/>
        <end position="278"/>
    </location>
</feature>
<proteinExistence type="predicted"/>
<evidence type="ECO:0000256" key="7">
    <source>
        <dbReference type="ARBA" id="ARBA00023136"/>
    </source>
</evidence>
<dbReference type="PANTHER" id="PTHR33908">
    <property type="entry name" value="MANNOSYLTRANSFERASE YKCB-RELATED"/>
    <property type="match status" value="1"/>
</dbReference>
<evidence type="ECO:0000256" key="8">
    <source>
        <dbReference type="SAM" id="Phobius"/>
    </source>
</evidence>
<dbReference type="GO" id="GO:0016763">
    <property type="term" value="F:pentosyltransferase activity"/>
    <property type="evidence" value="ECO:0007669"/>
    <property type="project" value="TreeGrafter"/>
</dbReference>
<dbReference type="InterPro" id="IPR038731">
    <property type="entry name" value="RgtA/B/C-like"/>
</dbReference>
<accession>A0A4P2VKH3</accession>
<keyword evidence="7 8" id="KW-0472">Membrane</keyword>
<sequence>MSNDEVYYWDWSRNLQLSYLDAPPFVAWISYLGSLLFSGALGARFLLPLIHVFSTLFLVLSGQKYAELTAKKFSNEAALSILILSQLIPAFNLEGILLLPDASLLLGISGALYFLLSAFNSKENKNKNKFPLKYAFLFGLFLGISALSKYHALPIAVGFFLAAAYVKFKINKTFDFSFWSVAILVSIFVASPVFIWNYQNNFASFHFQSQHGFADFSFSYKSFLRYLIGIIIYLLPWFFVLFFAFIIKIRKEHTQTKSIYLISILPFFILIGIISYSALGKDTLPHWTMPGFYLLIPAVALNWQPFTGSNARRWKIYISISLFMSTVLPTALSIKEFNNLLIKSFVYFTGNADPLTQAFLWQDMQAELKNQLNIKLKTQTYSTQTQIDSCANGYKIASLRWYWTAQMAFHFTDQPKIYNFDFTSSSFYTWRDDLAQLAGCKFIVLGSLSHYNEKKIETVMNIEYFESFYLSPYDNTKIVLIKGTMKNKEILQEVYEKSKNEINF</sequence>
<name>A0A4P2VKH3_FLUSA</name>
<dbReference type="GO" id="GO:0009103">
    <property type="term" value="P:lipopolysaccharide biosynthetic process"/>
    <property type="evidence" value="ECO:0007669"/>
    <property type="project" value="UniProtKB-ARBA"/>
</dbReference>
<feature type="transmembrane region" description="Helical" evidence="8">
    <location>
        <begin position="28"/>
        <end position="61"/>
    </location>
</feature>
<dbReference type="EMBL" id="AP019368">
    <property type="protein sequence ID" value="BBH53271.1"/>
    <property type="molecule type" value="Genomic_DNA"/>
</dbReference>
<dbReference type="GO" id="GO:0005886">
    <property type="term" value="C:plasma membrane"/>
    <property type="evidence" value="ECO:0007669"/>
    <property type="project" value="UniProtKB-SubCell"/>
</dbReference>